<evidence type="ECO:0000313" key="7">
    <source>
        <dbReference type="EMBL" id="CAH1802813.1"/>
    </source>
</evidence>
<dbReference type="EC" id="2.7.11.1" evidence="1"/>
<dbReference type="Proteomes" id="UP000749559">
    <property type="component" value="Unassembled WGS sequence"/>
</dbReference>
<dbReference type="GO" id="GO:0042594">
    <property type="term" value="P:response to starvation"/>
    <property type="evidence" value="ECO:0007669"/>
    <property type="project" value="TreeGrafter"/>
</dbReference>
<dbReference type="InterPro" id="IPR017441">
    <property type="entry name" value="Protein_kinase_ATP_BS"/>
</dbReference>
<sequence>MENLGEYEYSKKDLIGHGAFAVVFKGRYKEKPSQSVAIKSITKKNLAKSQNLLSKEIKILKELSSLHHDNVVALLDCKETTNHVYLVMEYCNGGDLADYLQVKGTLSEDTISLFLKQIAGAMKALTSKGIVHRDLKPQNILLTHSGKHNPPPNKMKLKIADFGFARFLQDGVMAATLCGSPMYMAPEVIMSIAYDAKADLWSIGTIVFQCLTGKAPFQAQTPQQLKHFYEKNSNLSPNIPSSTSPELKDLLLKLLKRNARDRLDFDEFFKHPFLNKSPVSSKTSSPVPVPLRSRNASNSSDSPSVKTLTGSPLSENLQPSHSSPSLRKAVLGLREGSQSPKETSGFLHVKRNNSIPSSPKDTEEDYVLVPENLPTNISPEGRRKSPISFAAIFSDNHSGYIPPQKTVRVNSGDVSSPTRPSSLPVQSPKGSPGSQPIPVPSHRVQVSRSPKASRSPVFGKSPSTPAMKVGNMSPKSPNQCLPRQSSESRLSTGSTASGVGSMTPPSVSFTVGTPPSGSWKRQSTPPSMRRQSSTTPPSESPLRSNGSPHRSNGSPHRTRHEMSSPKPLMVTCSNAGNPLPTIAGSPNKLVHRLSFPDVSGVSPTQPLQVPFGGARNVTCPDVGGMANFGEGVRGNGNHGNGNHGNGHHGNGNRNVMLRANTEPVSLTQHPALRAQAGALPAQLTYSPPATFMVPYSTPPTDTRERRPSVAGRVRTESMGSHHSNETPPTSLTYAQSPPNMEGPVAFSAPELAEEILMDPEHNETMSKLNFIVALVDCIIELAQSRSTPLTQSVQSKPGETVSWSSEGERRVEQLVLYVRVLQLLSSSLQLAKQQIKARRLQTSTSLKTVVKEMSEKYHTCLKMCKSLHNKGVTQVDGMDPESLAVTADKLIYNYAIEMCQSAALDEIFGNPSECFHRYQCAQILLHSLAQQARNDNDKELLNKYKEAVEKRLYSLQGQGLYYCES</sequence>
<dbReference type="FunFam" id="1.10.510.10:FF:000493">
    <property type="entry name" value="serine/threonine-protein kinase unc-51 isoform X2"/>
    <property type="match status" value="1"/>
</dbReference>
<dbReference type="GO" id="GO:0034045">
    <property type="term" value="C:phagophore assembly site membrane"/>
    <property type="evidence" value="ECO:0007669"/>
    <property type="project" value="TreeGrafter"/>
</dbReference>
<dbReference type="OrthoDB" id="346907at2759"/>
<dbReference type="FunFam" id="3.30.200.20:FF:000149">
    <property type="entry name" value="serine/threonine-protein kinase unc-51 isoform X1"/>
    <property type="match status" value="1"/>
</dbReference>
<dbReference type="PANTHER" id="PTHR24348">
    <property type="entry name" value="SERINE/THREONINE-PROTEIN KINASE UNC-51-RELATED"/>
    <property type="match status" value="1"/>
</dbReference>
<dbReference type="GO" id="GO:0010508">
    <property type="term" value="P:positive regulation of autophagy"/>
    <property type="evidence" value="ECO:0007669"/>
    <property type="project" value="TreeGrafter"/>
</dbReference>
<evidence type="ECO:0000256" key="6">
    <source>
        <dbReference type="SAM" id="MobiDB-lite"/>
    </source>
</evidence>
<feature type="region of interest" description="Disordered" evidence="6">
    <location>
        <begin position="695"/>
        <end position="732"/>
    </location>
</feature>
<dbReference type="InterPro" id="IPR022708">
    <property type="entry name" value="Atg1-like_tMIT"/>
</dbReference>
<feature type="region of interest" description="Disordered" evidence="6">
    <location>
        <begin position="397"/>
        <end position="579"/>
    </location>
</feature>
<proteinExistence type="predicted"/>
<feature type="region of interest" description="Disordered" evidence="6">
    <location>
        <begin position="278"/>
        <end position="364"/>
    </location>
</feature>
<dbReference type="PANTHER" id="PTHR24348:SF22">
    <property type="entry name" value="NON-SPECIFIC SERINE_THREONINE PROTEIN KINASE"/>
    <property type="match status" value="1"/>
</dbReference>
<dbReference type="AlphaFoldDB" id="A0A8J1YAB1"/>
<keyword evidence="5" id="KW-0067">ATP-binding</keyword>
<dbReference type="GO" id="GO:0048675">
    <property type="term" value="P:axon extension"/>
    <property type="evidence" value="ECO:0007669"/>
    <property type="project" value="TreeGrafter"/>
</dbReference>
<dbReference type="InterPro" id="IPR048941">
    <property type="entry name" value="ATG1-like_MIT2"/>
</dbReference>
<keyword evidence="4" id="KW-0418">Kinase</keyword>
<comment type="caution">
    <text evidence="7">The sequence shown here is derived from an EMBL/GenBank/DDBJ whole genome shotgun (WGS) entry which is preliminary data.</text>
</comment>
<feature type="compositionally biased region" description="Polar residues" evidence="6">
    <location>
        <begin position="473"/>
        <end position="555"/>
    </location>
</feature>
<dbReference type="CDD" id="cd14120">
    <property type="entry name" value="STKc_ULK1_2-like"/>
    <property type="match status" value="1"/>
</dbReference>
<dbReference type="Gene3D" id="3.30.200.20">
    <property type="entry name" value="Phosphorylase Kinase, domain 1"/>
    <property type="match status" value="1"/>
</dbReference>
<organism evidence="7 8">
    <name type="scientific">Owenia fusiformis</name>
    <name type="common">Polychaete worm</name>
    <dbReference type="NCBI Taxonomy" id="6347"/>
    <lineage>
        <taxon>Eukaryota</taxon>
        <taxon>Metazoa</taxon>
        <taxon>Spiralia</taxon>
        <taxon>Lophotrochozoa</taxon>
        <taxon>Annelida</taxon>
        <taxon>Polychaeta</taxon>
        <taxon>Sedentaria</taxon>
        <taxon>Canalipalpata</taxon>
        <taxon>Sabellida</taxon>
        <taxon>Oweniida</taxon>
        <taxon>Oweniidae</taxon>
        <taxon>Owenia</taxon>
    </lineage>
</organism>
<keyword evidence="2" id="KW-0808">Transferase</keyword>
<dbReference type="Pfam" id="PF21127">
    <property type="entry name" value="ATG1-like_MIT2"/>
    <property type="match status" value="1"/>
</dbReference>
<dbReference type="SUPFAM" id="SSF56112">
    <property type="entry name" value="Protein kinase-like (PK-like)"/>
    <property type="match status" value="1"/>
</dbReference>
<dbReference type="PROSITE" id="PS50011">
    <property type="entry name" value="PROTEIN_KINASE_DOM"/>
    <property type="match status" value="1"/>
</dbReference>
<dbReference type="Pfam" id="PF12063">
    <property type="entry name" value="ATG1-like_MIT1"/>
    <property type="match status" value="1"/>
</dbReference>
<dbReference type="GO" id="GO:0005829">
    <property type="term" value="C:cytosol"/>
    <property type="evidence" value="ECO:0007669"/>
    <property type="project" value="TreeGrafter"/>
</dbReference>
<dbReference type="PROSITE" id="PS00107">
    <property type="entry name" value="PROTEIN_KINASE_ATP"/>
    <property type="match status" value="1"/>
</dbReference>
<feature type="compositionally biased region" description="Low complexity" evidence="6">
    <location>
        <begin position="278"/>
        <end position="304"/>
    </location>
</feature>
<dbReference type="GO" id="GO:0034727">
    <property type="term" value="P:piecemeal microautophagy of the nucleus"/>
    <property type="evidence" value="ECO:0007669"/>
    <property type="project" value="TreeGrafter"/>
</dbReference>
<dbReference type="InterPro" id="IPR011009">
    <property type="entry name" value="Kinase-like_dom_sf"/>
</dbReference>
<dbReference type="EMBL" id="CAIIXF020000121">
    <property type="protein sequence ID" value="CAH1802813.1"/>
    <property type="molecule type" value="Genomic_DNA"/>
</dbReference>
<dbReference type="GO" id="GO:0000422">
    <property type="term" value="P:autophagy of mitochondrion"/>
    <property type="evidence" value="ECO:0007669"/>
    <property type="project" value="TreeGrafter"/>
</dbReference>
<dbReference type="Pfam" id="PF00069">
    <property type="entry name" value="Pkinase"/>
    <property type="match status" value="1"/>
</dbReference>
<accession>A0A8J1YAB1</accession>
<protein>
    <recommendedName>
        <fullName evidence="1">non-specific serine/threonine protein kinase</fullName>
        <ecNumber evidence="1">2.7.11.1</ecNumber>
    </recommendedName>
</protein>
<feature type="compositionally biased region" description="Polar residues" evidence="6">
    <location>
        <begin position="407"/>
        <end position="434"/>
    </location>
</feature>
<evidence type="ECO:0000256" key="3">
    <source>
        <dbReference type="ARBA" id="ARBA00022741"/>
    </source>
</evidence>
<name>A0A8J1YAB1_OWEFU</name>
<dbReference type="GO" id="GO:0004674">
    <property type="term" value="F:protein serine/threonine kinase activity"/>
    <property type="evidence" value="ECO:0007669"/>
    <property type="project" value="UniProtKB-EC"/>
</dbReference>
<keyword evidence="3" id="KW-0547">Nucleotide-binding</keyword>
<dbReference type="GO" id="GO:0005776">
    <property type="term" value="C:autophagosome"/>
    <property type="evidence" value="ECO:0007669"/>
    <property type="project" value="TreeGrafter"/>
</dbReference>
<dbReference type="Gene3D" id="1.10.510.10">
    <property type="entry name" value="Transferase(Phosphotransferase) domain 1"/>
    <property type="match status" value="1"/>
</dbReference>
<reference evidence="7" key="1">
    <citation type="submission" date="2022-03" db="EMBL/GenBank/DDBJ databases">
        <authorList>
            <person name="Martin C."/>
        </authorList>
    </citation>
    <scope>NUCLEOTIDE SEQUENCE</scope>
</reference>
<dbReference type="PROSITE" id="PS00108">
    <property type="entry name" value="PROTEIN_KINASE_ST"/>
    <property type="match status" value="1"/>
</dbReference>
<keyword evidence="8" id="KW-1185">Reference proteome</keyword>
<dbReference type="GO" id="GO:0000045">
    <property type="term" value="P:autophagosome assembly"/>
    <property type="evidence" value="ECO:0007669"/>
    <property type="project" value="TreeGrafter"/>
</dbReference>
<dbReference type="SMART" id="SM00220">
    <property type="entry name" value="S_TKc"/>
    <property type="match status" value="1"/>
</dbReference>
<dbReference type="InterPro" id="IPR008271">
    <property type="entry name" value="Ser/Thr_kinase_AS"/>
</dbReference>
<evidence type="ECO:0000313" key="8">
    <source>
        <dbReference type="Proteomes" id="UP000749559"/>
    </source>
</evidence>
<feature type="compositionally biased region" description="Polar residues" evidence="6">
    <location>
        <begin position="305"/>
        <end position="325"/>
    </location>
</feature>
<evidence type="ECO:0000256" key="2">
    <source>
        <dbReference type="ARBA" id="ARBA00022679"/>
    </source>
</evidence>
<evidence type="ECO:0000256" key="4">
    <source>
        <dbReference type="ARBA" id="ARBA00022777"/>
    </source>
</evidence>
<gene>
    <name evidence="7" type="ORF">OFUS_LOCUS26459</name>
</gene>
<dbReference type="GO" id="GO:0005524">
    <property type="term" value="F:ATP binding"/>
    <property type="evidence" value="ECO:0007669"/>
    <property type="project" value="UniProtKB-UniRule"/>
</dbReference>
<dbReference type="InterPro" id="IPR000719">
    <property type="entry name" value="Prot_kinase_dom"/>
</dbReference>
<evidence type="ECO:0000256" key="5">
    <source>
        <dbReference type="ARBA" id="ARBA00022840"/>
    </source>
</evidence>
<evidence type="ECO:0000256" key="1">
    <source>
        <dbReference type="ARBA" id="ARBA00012513"/>
    </source>
</evidence>
<feature type="compositionally biased region" description="Polar residues" evidence="6">
    <location>
        <begin position="717"/>
        <end position="732"/>
    </location>
</feature>
<dbReference type="InterPro" id="IPR045269">
    <property type="entry name" value="Atg1-like"/>
</dbReference>
<dbReference type="GO" id="GO:0061709">
    <property type="term" value="P:reticulophagy"/>
    <property type="evidence" value="ECO:0007669"/>
    <property type="project" value="TreeGrafter"/>
</dbReference>